<dbReference type="RefSeq" id="WP_054520476.1">
    <property type="nucleotide sequence ID" value="NZ_LGKO01000002.1"/>
</dbReference>
<dbReference type="InterPro" id="IPR050585">
    <property type="entry name" value="Xaa-Pro_dipeptidyl-ppase/CocE"/>
</dbReference>
<dbReference type="InterPro" id="IPR029058">
    <property type="entry name" value="AB_hydrolase_fold"/>
</dbReference>
<evidence type="ECO:0000313" key="2">
    <source>
        <dbReference type="EMBL" id="KPL84037.1"/>
    </source>
</evidence>
<dbReference type="GO" id="GO:0006508">
    <property type="term" value="P:proteolysis"/>
    <property type="evidence" value="ECO:0007669"/>
    <property type="project" value="InterPro"/>
</dbReference>
<evidence type="ECO:0000259" key="1">
    <source>
        <dbReference type="Pfam" id="PF00326"/>
    </source>
</evidence>
<organism evidence="2 3">
    <name type="scientific">Thermanaerothrix daxensis</name>
    <dbReference type="NCBI Taxonomy" id="869279"/>
    <lineage>
        <taxon>Bacteria</taxon>
        <taxon>Bacillati</taxon>
        <taxon>Chloroflexota</taxon>
        <taxon>Anaerolineae</taxon>
        <taxon>Anaerolineales</taxon>
        <taxon>Anaerolineaceae</taxon>
        <taxon>Thermanaerothrix</taxon>
    </lineage>
</organism>
<dbReference type="InterPro" id="IPR011042">
    <property type="entry name" value="6-blade_b-propeller_TolB-like"/>
</dbReference>
<dbReference type="EMBL" id="LGKO01000002">
    <property type="protein sequence ID" value="KPL84037.1"/>
    <property type="molecule type" value="Genomic_DNA"/>
</dbReference>
<gene>
    <name evidence="2" type="ORF">SE15_02290</name>
</gene>
<evidence type="ECO:0000313" key="3">
    <source>
        <dbReference type="Proteomes" id="UP000050544"/>
    </source>
</evidence>
<dbReference type="OrthoDB" id="108903at2"/>
<dbReference type="Gene3D" id="3.40.50.1820">
    <property type="entry name" value="alpha/beta hydrolase"/>
    <property type="match status" value="1"/>
</dbReference>
<protein>
    <recommendedName>
        <fullName evidence="1">Peptidase S9 prolyl oligopeptidase catalytic domain-containing protein</fullName>
    </recommendedName>
</protein>
<dbReference type="InterPro" id="IPR011659">
    <property type="entry name" value="WD40"/>
</dbReference>
<sequence>MTETSPILPFGLWPSPVTGSFLAHRLRLDDVQWSGDGEHLIWLEGRPNGQGVLVTTTPGGARRDLTTEQWVRGGVGYGGGEFTTWKDQIVFAEKQGRLYRCGLHHQAPQPLTPAFGYAAAPAISPDGQWVVYVWTDHQTDLLALVDLKGNLWPIKLIQGADFYMQPTWHPSGQMLAWVEWYHPNMPWEATWLKIGTLEGNPPQLKREEILAGDGQVTVTHPQFSPDGRFLTYITNQGDWDQLILLDLETHQRRVLVEGEGVLLRYPAWVQGMRSVGWSPGGQRVYYLRNYGGQATLWWVEVPSGHAHLVETSPYTWLAQLAVSPSREEVAVLASAPDTPDRILRWDGESWHIVAHSDSEHLPPFYLARPQPLTWQAEDGLTVHAWYYPPTHPQVRGEGRPPAIVNVHGGPTSVAYVRYNPEIAYFTSRGYAWVELNYRGSSGFGRTYQSALNGKWGVSDVEDAVALAQRLDEEGLADGQRLVIRGGSAGGYTVLNVLARYPECYRAGICLYGVSNLFTLAMETHKFESRYTDGLVGPLPQAAQAYRERSPIYYADQIKRPLAVFQGAEDRVVPPNQSETIVEALRRRGVPCIYRLYPGEGHGFRKAETLSDYLQTVEAFLKEHVLFSA</sequence>
<name>A0A0P6XMK1_9CHLR</name>
<dbReference type="SUPFAM" id="SSF82171">
    <property type="entry name" value="DPP6 N-terminal domain-like"/>
    <property type="match status" value="1"/>
</dbReference>
<dbReference type="Pfam" id="PF07676">
    <property type="entry name" value="PD40"/>
    <property type="match status" value="1"/>
</dbReference>
<dbReference type="Gene3D" id="2.120.10.30">
    <property type="entry name" value="TolB, C-terminal domain"/>
    <property type="match status" value="2"/>
</dbReference>
<feature type="domain" description="Peptidase S9 prolyl oligopeptidase catalytic" evidence="1">
    <location>
        <begin position="419"/>
        <end position="624"/>
    </location>
</feature>
<dbReference type="PANTHER" id="PTHR43056">
    <property type="entry name" value="PEPTIDASE S9 PROLYL OLIGOPEPTIDASE"/>
    <property type="match status" value="1"/>
</dbReference>
<dbReference type="AlphaFoldDB" id="A0A0P6XMK1"/>
<accession>A0A0P6XMK1</accession>
<dbReference type="PATRIC" id="fig|869279.4.peg.456"/>
<dbReference type="PANTHER" id="PTHR43056:SF5">
    <property type="entry name" value="PEPTIDASE S9 PROLYL OLIGOPEPTIDASE CATALYTIC DOMAIN-CONTAINING PROTEIN"/>
    <property type="match status" value="1"/>
</dbReference>
<dbReference type="STRING" id="869279.SE15_02290"/>
<keyword evidence="3" id="KW-1185">Reference proteome</keyword>
<dbReference type="GO" id="GO:0008236">
    <property type="term" value="F:serine-type peptidase activity"/>
    <property type="evidence" value="ECO:0007669"/>
    <property type="project" value="InterPro"/>
</dbReference>
<reference evidence="2 3" key="1">
    <citation type="submission" date="2015-07" db="EMBL/GenBank/DDBJ databases">
        <title>Whole genome sequence of Thermanaerothrix daxensis DSM 23592.</title>
        <authorList>
            <person name="Hemp J."/>
            <person name="Ward L.M."/>
            <person name="Pace L.A."/>
            <person name="Fischer W.W."/>
        </authorList>
    </citation>
    <scope>NUCLEOTIDE SEQUENCE [LARGE SCALE GENOMIC DNA]</scope>
    <source>
        <strain evidence="2 3">GNS-1</strain>
    </source>
</reference>
<dbReference type="Pfam" id="PF00326">
    <property type="entry name" value="Peptidase_S9"/>
    <property type="match status" value="1"/>
</dbReference>
<dbReference type="InterPro" id="IPR001375">
    <property type="entry name" value="Peptidase_S9_cat"/>
</dbReference>
<proteinExistence type="predicted"/>
<comment type="caution">
    <text evidence="2">The sequence shown here is derived from an EMBL/GenBank/DDBJ whole genome shotgun (WGS) entry which is preliminary data.</text>
</comment>
<dbReference type="Proteomes" id="UP000050544">
    <property type="component" value="Unassembled WGS sequence"/>
</dbReference>
<dbReference type="SUPFAM" id="SSF53474">
    <property type="entry name" value="alpha/beta-Hydrolases"/>
    <property type="match status" value="1"/>
</dbReference>